<accession>A7HQ76</accession>
<dbReference type="Gene3D" id="3.20.170.20">
    <property type="entry name" value="Protein of unknown function DUF952"/>
    <property type="match status" value="1"/>
</dbReference>
<dbReference type="SUPFAM" id="SSF56399">
    <property type="entry name" value="ADP-ribosylation"/>
    <property type="match status" value="1"/>
</dbReference>
<dbReference type="STRING" id="402881.Plav_0436"/>
<reference evidence="1 2" key="1">
    <citation type="journal article" date="2011" name="Stand. Genomic Sci.">
        <title>Complete genome sequence of Parvibaculum lavamentivorans type strain (DS-1(T)).</title>
        <authorList>
            <person name="Schleheck D."/>
            <person name="Weiss M."/>
            <person name="Pitluck S."/>
            <person name="Bruce D."/>
            <person name="Land M.L."/>
            <person name="Han S."/>
            <person name="Saunders E."/>
            <person name="Tapia R."/>
            <person name="Detter C."/>
            <person name="Brettin T."/>
            <person name="Han J."/>
            <person name="Woyke T."/>
            <person name="Goodwin L."/>
            <person name="Pennacchio L."/>
            <person name="Nolan M."/>
            <person name="Cook A.M."/>
            <person name="Kjelleberg S."/>
            <person name="Thomas T."/>
        </authorList>
    </citation>
    <scope>NUCLEOTIDE SEQUENCE [LARGE SCALE GENOMIC DNA]</scope>
    <source>
        <strain evidence="2">DS-1 / DSM 13023 / NCIMB 13966</strain>
    </source>
</reference>
<keyword evidence="2" id="KW-1185">Reference proteome</keyword>
<dbReference type="KEGG" id="pla:Plav_0436"/>
<dbReference type="Pfam" id="PF06108">
    <property type="entry name" value="DUF952"/>
    <property type="match status" value="1"/>
</dbReference>
<sequence>MPPDSSLIYKIVSQHEWLAAEAEGHFIGSAVDIDDGYIHFSTSTQARETAARHFAGRHGLLLVAVEVAALGEALKWEPSRGGALFPHLYDVLPLHAVRRVDVLPVDEDGTHLFPSMED</sequence>
<evidence type="ECO:0008006" key="3">
    <source>
        <dbReference type="Google" id="ProtNLM"/>
    </source>
</evidence>
<proteinExistence type="predicted"/>
<dbReference type="Proteomes" id="UP000006377">
    <property type="component" value="Chromosome"/>
</dbReference>
<gene>
    <name evidence="1" type="ordered locus">Plav_0436</name>
</gene>
<evidence type="ECO:0000313" key="2">
    <source>
        <dbReference type="Proteomes" id="UP000006377"/>
    </source>
</evidence>
<name>A7HQ76_PARL1</name>
<dbReference type="AlphaFoldDB" id="A7HQ76"/>
<dbReference type="eggNOG" id="COG3502">
    <property type="taxonomic scope" value="Bacteria"/>
</dbReference>
<dbReference type="EMBL" id="CP000774">
    <property type="protein sequence ID" value="ABS62059.1"/>
    <property type="molecule type" value="Genomic_DNA"/>
</dbReference>
<dbReference type="PANTHER" id="PTHR34129:SF1">
    <property type="entry name" value="DUF952 DOMAIN-CONTAINING PROTEIN"/>
    <property type="match status" value="1"/>
</dbReference>
<dbReference type="PANTHER" id="PTHR34129">
    <property type="entry name" value="BLR1139 PROTEIN"/>
    <property type="match status" value="1"/>
</dbReference>
<organism evidence="1 2">
    <name type="scientific">Parvibaculum lavamentivorans (strain DS-1 / DSM 13023 / NCIMB 13966)</name>
    <dbReference type="NCBI Taxonomy" id="402881"/>
    <lineage>
        <taxon>Bacteria</taxon>
        <taxon>Pseudomonadati</taxon>
        <taxon>Pseudomonadota</taxon>
        <taxon>Alphaproteobacteria</taxon>
        <taxon>Hyphomicrobiales</taxon>
        <taxon>Parvibaculaceae</taxon>
        <taxon>Parvibaculum</taxon>
    </lineage>
</organism>
<protein>
    <recommendedName>
        <fullName evidence="3">Dihydroorotate dehydrogenase</fullName>
    </recommendedName>
</protein>
<evidence type="ECO:0000313" key="1">
    <source>
        <dbReference type="EMBL" id="ABS62059.1"/>
    </source>
</evidence>
<dbReference type="HOGENOM" id="CLU_129452_0_0_5"/>
<dbReference type="OrthoDB" id="9799937at2"/>
<dbReference type="InterPro" id="IPR009297">
    <property type="entry name" value="DUF952"/>
</dbReference>
<dbReference type="RefSeq" id="WP_011995350.1">
    <property type="nucleotide sequence ID" value="NC_009719.1"/>
</dbReference>